<dbReference type="GO" id="GO:0004180">
    <property type="term" value="F:carboxypeptidase activity"/>
    <property type="evidence" value="ECO:0007669"/>
    <property type="project" value="UniProtKB-KW"/>
</dbReference>
<name>A0A1T3WNJ3_9MYCO</name>
<dbReference type="Gene3D" id="3.30.1380.10">
    <property type="match status" value="1"/>
</dbReference>
<evidence type="ECO:0000313" key="6">
    <source>
        <dbReference type="Proteomes" id="UP000220340"/>
    </source>
</evidence>
<evidence type="ECO:0000313" key="5">
    <source>
        <dbReference type="Proteomes" id="UP000191039"/>
    </source>
</evidence>
<keyword evidence="3" id="KW-0121">Carboxypeptidase</keyword>
<dbReference type="PANTHER" id="PTHR34385">
    <property type="entry name" value="D-ALANYL-D-ALANINE CARBOXYPEPTIDASE"/>
    <property type="match status" value="1"/>
</dbReference>
<keyword evidence="3" id="KW-0645">Protease</keyword>
<sequence>MRNLAATATLAVAAVLSAPAAQADPTGTAAPQPQPLTAYDVHDPAIANLDPVLRSAVQNATSAAATEGVTMTVTSGWRSPEFQQQLLDEAVGTYGTYEAARRYVQTPDRSRHVAGAAVDIGGPGADQWMITNGPRFGLCQIYANEPWHFELSTDMFGGCPPLLPDAADTH</sequence>
<comment type="caution">
    <text evidence="3">The sequence shown here is derived from an EMBL/GenBank/DDBJ whole genome shotgun (WGS) entry which is preliminary data.</text>
</comment>
<dbReference type="CDD" id="cd14846">
    <property type="entry name" value="Peptidase_M15_like"/>
    <property type="match status" value="1"/>
</dbReference>
<keyword evidence="6" id="KW-1185">Reference proteome</keyword>
<organism evidence="3 5">
    <name type="scientific">Mycolicibacterium diernhoferi</name>
    <dbReference type="NCBI Taxonomy" id="1801"/>
    <lineage>
        <taxon>Bacteria</taxon>
        <taxon>Bacillati</taxon>
        <taxon>Actinomycetota</taxon>
        <taxon>Actinomycetes</taxon>
        <taxon>Mycobacteriales</taxon>
        <taxon>Mycobacteriaceae</taxon>
        <taxon>Mycolicibacterium</taxon>
    </lineage>
</organism>
<dbReference type="OrthoDB" id="3293184at2"/>
<reference evidence="3 5" key="1">
    <citation type="submission" date="2016-09" db="EMBL/GenBank/DDBJ databases">
        <title>genome sequences of unsequenced Mycobacteria.</title>
        <authorList>
            <person name="Greninger A.L."/>
            <person name="Jerome K.R."/>
            <person name="Mcnair B."/>
            <person name="Wallis C."/>
            <person name="Fang F."/>
        </authorList>
    </citation>
    <scope>NUCLEOTIDE SEQUENCE [LARGE SCALE GENOMIC DNA]</scope>
    <source>
        <strain evidence="3 5">BM1</strain>
    </source>
</reference>
<evidence type="ECO:0000259" key="2">
    <source>
        <dbReference type="Pfam" id="PF02557"/>
    </source>
</evidence>
<dbReference type="RefSeq" id="WP_073857752.1">
    <property type="nucleotide sequence ID" value="NZ_BAAATC010000011.1"/>
</dbReference>
<feature type="domain" description="D-alanyl-D-alanine carboxypeptidase-like core" evidence="2">
    <location>
        <begin position="49"/>
        <end position="128"/>
    </location>
</feature>
<keyword evidence="1" id="KW-0732">Signal</keyword>
<dbReference type="InterPro" id="IPR052179">
    <property type="entry name" value="DD-CPase-like"/>
</dbReference>
<gene>
    <name evidence="3" type="ORF">BV510_02870</name>
    <name evidence="4" type="ORF">CRI78_16095</name>
</gene>
<dbReference type="EMBL" id="PDCR01000020">
    <property type="protein sequence ID" value="PEG53391.1"/>
    <property type="molecule type" value="Genomic_DNA"/>
</dbReference>
<feature type="chain" id="PRO_5011901982" evidence="1">
    <location>
        <begin position="24"/>
        <end position="170"/>
    </location>
</feature>
<keyword evidence="3" id="KW-0378">Hydrolase</keyword>
<dbReference type="GO" id="GO:0006508">
    <property type="term" value="P:proteolysis"/>
    <property type="evidence" value="ECO:0007669"/>
    <property type="project" value="InterPro"/>
</dbReference>
<dbReference type="Proteomes" id="UP000191039">
    <property type="component" value="Unassembled WGS sequence"/>
</dbReference>
<dbReference type="EMBL" id="MIJD01000015">
    <property type="protein sequence ID" value="OPE55867.1"/>
    <property type="molecule type" value="Genomic_DNA"/>
</dbReference>
<protein>
    <submittedName>
        <fullName evidence="3">Carboxypeptidase</fullName>
    </submittedName>
</protein>
<reference evidence="4 6" key="2">
    <citation type="submission" date="2017-10" db="EMBL/GenBank/DDBJ databases">
        <title>The new phylogeny of genus Mycobacterium.</title>
        <authorList>
            <person name="Tortoli E."/>
            <person name="Trovato A."/>
            <person name="Cirillo D.M."/>
        </authorList>
    </citation>
    <scope>NUCLEOTIDE SEQUENCE [LARGE SCALE GENOMIC DNA]</scope>
    <source>
        <strain evidence="4 6">IP141170001</strain>
    </source>
</reference>
<feature type="signal peptide" evidence="1">
    <location>
        <begin position="1"/>
        <end position="23"/>
    </location>
</feature>
<dbReference type="SUPFAM" id="SSF55166">
    <property type="entry name" value="Hedgehog/DD-peptidase"/>
    <property type="match status" value="1"/>
</dbReference>
<evidence type="ECO:0000313" key="3">
    <source>
        <dbReference type="EMBL" id="OPE55867.1"/>
    </source>
</evidence>
<dbReference type="InterPro" id="IPR003709">
    <property type="entry name" value="VanY-like_core_dom"/>
</dbReference>
<dbReference type="AlphaFoldDB" id="A0A1T3WNJ3"/>
<evidence type="ECO:0000256" key="1">
    <source>
        <dbReference type="SAM" id="SignalP"/>
    </source>
</evidence>
<dbReference type="Pfam" id="PF02557">
    <property type="entry name" value="VanY"/>
    <property type="match status" value="1"/>
</dbReference>
<dbReference type="PANTHER" id="PTHR34385:SF1">
    <property type="entry name" value="PEPTIDOGLYCAN L-ALANYL-D-GLUTAMATE ENDOPEPTIDASE CWLK"/>
    <property type="match status" value="1"/>
</dbReference>
<accession>A0A1T3WNJ3</accession>
<dbReference type="InterPro" id="IPR009045">
    <property type="entry name" value="Zn_M74/Hedgehog-like"/>
</dbReference>
<evidence type="ECO:0000313" key="4">
    <source>
        <dbReference type="EMBL" id="PEG53391.1"/>
    </source>
</evidence>
<dbReference type="Proteomes" id="UP000220340">
    <property type="component" value="Unassembled WGS sequence"/>
</dbReference>
<proteinExistence type="predicted"/>